<sequence>MSQDPFIACIDDDKSVRDAIEGFLKAFGFAVQAFSSAEDFMQSGRLNQTSCLIADVKLPGMSGIQLQQRLTASGQRVPTIFITAFSDPHRRAQALGAGAICFLEKPITKDDLLNCIQLALEQRREGGSS</sequence>
<evidence type="ECO:0000313" key="4">
    <source>
        <dbReference type="EMBL" id="SHG08530.1"/>
    </source>
</evidence>
<dbReference type="SUPFAM" id="SSF52172">
    <property type="entry name" value="CheY-like"/>
    <property type="match status" value="1"/>
</dbReference>
<evidence type="ECO:0000259" key="3">
    <source>
        <dbReference type="PROSITE" id="PS50110"/>
    </source>
</evidence>
<dbReference type="RefSeq" id="WP_244567806.1">
    <property type="nucleotide sequence ID" value="NZ_LT670818.1"/>
</dbReference>
<name>A0A1M5GXS4_9BRAD</name>
<dbReference type="SMART" id="SM00448">
    <property type="entry name" value="REC"/>
    <property type="match status" value="1"/>
</dbReference>
<evidence type="ECO:0000256" key="1">
    <source>
        <dbReference type="ARBA" id="ARBA00022553"/>
    </source>
</evidence>
<dbReference type="InterPro" id="IPR011006">
    <property type="entry name" value="CheY-like_superfamily"/>
</dbReference>
<dbReference type="InterPro" id="IPR050595">
    <property type="entry name" value="Bact_response_regulator"/>
</dbReference>
<dbReference type="GO" id="GO:0000160">
    <property type="term" value="P:phosphorelay signal transduction system"/>
    <property type="evidence" value="ECO:0007669"/>
    <property type="project" value="InterPro"/>
</dbReference>
<feature type="modified residue" description="4-aspartylphosphate" evidence="2">
    <location>
        <position position="55"/>
    </location>
</feature>
<feature type="domain" description="Response regulatory" evidence="3">
    <location>
        <begin position="6"/>
        <end position="120"/>
    </location>
</feature>
<dbReference type="PANTHER" id="PTHR44591:SF25">
    <property type="entry name" value="CHEMOTAXIS TWO-COMPONENT RESPONSE REGULATOR"/>
    <property type="match status" value="1"/>
</dbReference>
<dbReference type="Pfam" id="PF00072">
    <property type="entry name" value="Response_reg"/>
    <property type="match status" value="1"/>
</dbReference>
<protein>
    <submittedName>
        <fullName evidence="4">Response regulator receiver domain-containing protein</fullName>
    </submittedName>
</protein>
<evidence type="ECO:0000313" key="5">
    <source>
        <dbReference type="Proteomes" id="UP000190675"/>
    </source>
</evidence>
<dbReference type="AlphaFoldDB" id="A0A1M5GXS4"/>
<dbReference type="Proteomes" id="UP000190675">
    <property type="component" value="Chromosome I"/>
</dbReference>
<dbReference type="PROSITE" id="PS50110">
    <property type="entry name" value="RESPONSE_REGULATORY"/>
    <property type="match status" value="1"/>
</dbReference>
<keyword evidence="1 2" id="KW-0597">Phosphoprotein</keyword>
<dbReference type="PANTHER" id="PTHR44591">
    <property type="entry name" value="STRESS RESPONSE REGULATOR PROTEIN 1"/>
    <property type="match status" value="1"/>
</dbReference>
<reference evidence="4 5" key="1">
    <citation type="submission" date="2016-11" db="EMBL/GenBank/DDBJ databases">
        <authorList>
            <person name="Jaros S."/>
            <person name="Januszkiewicz K."/>
            <person name="Wedrychowicz H."/>
        </authorList>
    </citation>
    <scope>NUCLEOTIDE SEQUENCE [LARGE SCALE GENOMIC DNA]</scope>
    <source>
        <strain evidence="4 5">GAS242</strain>
    </source>
</reference>
<dbReference type="InterPro" id="IPR001789">
    <property type="entry name" value="Sig_transdc_resp-reg_receiver"/>
</dbReference>
<accession>A0A1M5GXS4</accession>
<evidence type="ECO:0000256" key="2">
    <source>
        <dbReference type="PROSITE-ProRule" id="PRU00169"/>
    </source>
</evidence>
<dbReference type="EMBL" id="LT670818">
    <property type="protein sequence ID" value="SHG08530.1"/>
    <property type="molecule type" value="Genomic_DNA"/>
</dbReference>
<proteinExistence type="predicted"/>
<organism evidence="4 5">
    <name type="scientific">Bradyrhizobium erythrophlei</name>
    <dbReference type="NCBI Taxonomy" id="1437360"/>
    <lineage>
        <taxon>Bacteria</taxon>
        <taxon>Pseudomonadati</taxon>
        <taxon>Pseudomonadota</taxon>
        <taxon>Alphaproteobacteria</taxon>
        <taxon>Hyphomicrobiales</taxon>
        <taxon>Nitrobacteraceae</taxon>
        <taxon>Bradyrhizobium</taxon>
    </lineage>
</organism>
<gene>
    <name evidence="4" type="ORF">SAMN05444169_0446</name>
</gene>
<dbReference type="Gene3D" id="3.40.50.2300">
    <property type="match status" value="1"/>
</dbReference>